<dbReference type="PROSITE" id="PS00600">
    <property type="entry name" value="AA_TRANSFER_CLASS_3"/>
    <property type="match status" value="1"/>
</dbReference>
<keyword evidence="3 4" id="KW-0663">Pyridoxal phosphate</keyword>
<sequence length="452" mass="48459">MNEAKPILALNRFEAGDMGQMDRRLAELVARRYKTQGRSSVIFYQQPLEIVRAAGVWMYDAAGKAYLDMYNNVPSVGHSHPRVVAAMTEQAARFNTNSRYLYENLSEYAEALLATFPASLSNVVFACTGSESNDIALRIATAATGKKGFIVTETAYHGNTSAVMAVSPSAYRNSRIPDHVRTVPAPDAARLGAGADLERQFAVRVQNAIDSLNDAGIGFAGLLVDTIFSSDGVFAEPAGFLRETAERVHRAGGLFIADEVQPGFGRTGSGFWGFGRHGLIPDIVTLGKPMGNGFPMAGVVTRPDLLDAFCRQTEYFNTFGGNPVAAATGLAVLQVIHEEQLIARAESAGARLRAELRQLAARYPVISDVRGAGMFNGIEFRRPDTGEPDEKMAAAVINALKDQGVLIGAAGARGNTLKIRPPLCFSLDNAAFFLDKFDNVMAGLAKTTGGRA</sequence>
<dbReference type="PANTHER" id="PTHR45688:SF13">
    <property type="entry name" value="ALANINE--GLYOXYLATE AMINOTRANSFERASE 2-LIKE"/>
    <property type="match status" value="1"/>
</dbReference>
<dbReference type="InterPro" id="IPR015422">
    <property type="entry name" value="PyrdxlP-dep_Trfase_small"/>
</dbReference>
<dbReference type="Gene3D" id="3.40.640.10">
    <property type="entry name" value="Type I PLP-dependent aspartate aminotransferase-like (Major domain)"/>
    <property type="match status" value="1"/>
</dbReference>
<dbReference type="InterPro" id="IPR049704">
    <property type="entry name" value="Aminotrans_3_PPA_site"/>
</dbReference>
<dbReference type="EMBL" id="CP157947">
    <property type="protein sequence ID" value="XBS68450.1"/>
    <property type="molecule type" value="Genomic_DNA"/>
</dbReference>
<dbReference type="PANTHER" id="PTHR45688">
    <property type="match status" value="1"/>
</dbReference>
<name>A0AAU7Q5K9_9GAMM</name>
<dbReference type="Pfam" id="PF00202">
    <property type="entry name" value="Aminotran_3"/>
    <property type="match status" value="1"/>
</dbReference>
<gene>
    <name evidence="5" type="ORF">ABK905_17225</name>
</gene>
<dbReference type="InterPro" id="IPR015424">
    <property type="entry name" value="PyrdxlP-dep_Trfase"/>
</dbReference>
<dbReference type="GO" id="GO:0030170">
    <property type="term" value="F:pyridoxal phosphate binding"/>
    <property type="evidence" value="ECO:0007669"/>
    <property type="project" value="InterPro"/>
</dbReference>
<reference evidence="5" key="1">
    <citation type="submission" date="2024-06" db="EMBL/GenBank/DDBJ databases">
        <authorList>
            <person name="Coelho C."/>
            <person name="Bento M."/>
            <person name="Garcia E."/>
            <person name="Camelo A."/>
            <person name="Brandao I."/>
            <person name="Espirito Santo C."/>
            <person name="Trovao J."/>
            <person name="Verissimo A."/>
            <person name="Costa J."/>
            <person name="Tiago I."/>
        </authorList>
    </citation>
    <scope>NUCLEOTIDE SEQUENCE</scope>
    <source>
        <strain evidence="5">KWT182</strain>
    </source>
</reference>
<accession>A0AAU7Q5K9</accession>
<proteinExistence type="inferred from homology"/>
<keyword evidence="5" id="KW-0808">Transferase</keyword>
<evidence type="ECO:0000256" key="4">
    <source>
        <dbReference type="RuleBase" id="RU003560"/>
    </source>
</evidence>
<dbReference type="InterPro" id="IPR005814">
    <property type="entry name" value="Aminotrans_3"/>
</dbReference>
<dbReference type="Gene3D" id="3.90.1150.10">
    <property type="entry name" value="Aspartate Aminotransferase, domain 1"/>
    <property type="match status" value="1"/>
</dbReference>
<comment type="similarity">
    <text evidence="2 4">Belongs to the class-III pyridoxal-phosphate-dependent aminotransferase family.</text>
</comment>
<dbReference type="AlphaFoldDB" id="A0AAU7Q5K9"/>
<dbReference type="PIRSF" id="PIRSF000521">
    <property type="entry name" value="Transaminase_4ab_Lys_Orn"/>
    <property type="match status" value="1"/>
</dbReference>
<evidence type="ECO:0000256" key="1">
    <source>
        <dbReference type="ARBA" id="ARBA00001933"/>
    </source>
</evidence>
<dbReference type="InterPro" id="IPR015421">
    <property type="entry name" value="PyrdxlP-dep_Trfase_major"/>
</dbReference>
<evidence type="ECO:0000256" key="2">
    <source>
        <dbReference type="ARBA" id="ARBA00008954"/>
    </source>
</evidence>
<comment type="cofactor">
    <cofactor evidence="1">
        <name>pyridoxal 5'-phosphate</name>
        <dbReference type="ChEBI" id="CHEBI:597326"/>
    </cofactor>
</comment>
<evidence type="ECO:0000256" key="3">
    <source>
        <dbReference type="ARBA" id="ARBA00022898"/>
    </source>
</evidence>
<organism evidence="5">
    <name type="scientific">Acerihabitans sp. KWT182</name>
    <dbReference type="NCBI Taxonomy" id="3157919"/>
    <lineage>
        <taxon>Bacteria</taxon>
        <taxon>Pseudomonadati</taxon>
        <taxon>Pseudomonadota</taxon>
        <taxon>Gammaproteobacteria</taxon>
        <taxon>Enterobacterales</taxon>
        <taxon>Pectobacteriaceae</taxon>
        <taxon>Acerihabitans</taxon>
    </lineage>
</organism>
<keyword evidence="5" id="KW-0032">Aminotransferase</keyword>
<dbReference type="SUPFAM" id="SSF53383">
    <property type="entry name" value="PLP-dependent transferases"/>
    <property type="match status" value="1"/>
</dbReference>
<dbReference type="GO" id="GO:0008483">
    <property type="term" value="F:transaminase activity"/>
    <property type="evidence" value="ECO:0007669"/>
    <property type="project" value="UniProtKB-KW"/>
</dbReference>
<evidence type="ECO:0000313" key="5">
    <source>
        <dbReference type="EMBL" id="XBS68450.1"/>
    </source>
</evidence>
<protein>
    <submittedName>
        <fullName evidence="5">Aspartate aminotransferase family protein</fullName>
    </submittedName>
</protein>
<dbReference type="CDD" id="cd00610">
    <property type="entry name" value="OAT_like"/>
    <property type="match status" value="1"/>
</dbReference>